<dbReference type="InterPro" id="IPR019454">
    <property type="entry name" value="Lipoprot_YkyA-like"/>
</dbReference>
<proteinExistence type="predicted"/>
<dbReference type="AlphaFoldDB" id="A0A1E5LFZ7"/>
<dbReference type="STRING" id="1305675.BFG57_14115"/>
<dbReference type="Gene3D" id="1.20.120.570">
    <property type="entry name" value="YkyA-like"/>
    <property type="match status" value="1"/>
</dbReference>
<feature type="chain" id="PRO_5038771541" description="Cell-wall binding lipoprotein" evidence="2">
    <location>
        <begin position="24"/>
        <end position="220"/>
    </location>
</feature>
<dbReference type="EMBL" id="MJEH01000019">
    <property type="protein sequence ID" value="OEH92994.1"/>
    <property type="molecule type" value="Genomic_DNA"/>
</dbReference>
<evidence type="ECO:0000256" key="1">
    <source>
        <dbReference type="SAM" id="Coils"/>
    </source>
</evidence>
<dbReference type="SUPFAM" id="SSF140423">
    <property type="entry name" value="MW0975(SA0943)-like"/>
    <property type="match status" value="1"/>
</dbReference>
<dbReference type="RefSeq" id="WP_069716985.1">
    <property type="nucleotide sequence ID" value="NZ_MJEH01000019.1"/>
</dbReference>
<name>A0A1E5LFZ7_9BACI</name>
<sequence>MFRFKKWVAPLALSLIISGCSLGGSPEEKMYEHMEKSVTLEEVFQQQQEPLVKLEEQEQKLYEQIKGLSMTEFSQIQKLSDQAIEIVEQRKEHLLKEKESIEASKEEFAKVQPFIEKIEDDVVKGKANELYNVMEQRYVAYQTLFDQYEKALTLDKELYEMFKQEDLTLEATQQHVEKINENYKSVIEANENFNKQTEQYNLLKQEFYKSTDLNIVFDEN</sequence>
<dbReference type="Proteomes" id="UP000095209">
    <property type="component" value="Unassembled WGS sequence"/>
</dbReference>
<accession>A0A1E5LFZ7</accession>
<feature type="coiled-coil region" evidence="1">
    <location>
        <begin position="169"/>
        <end position="206"/>
    </location>
</feature>
<evidence type="ECO:0000313" key="3">
    <source>
        <dbReference type="EMBL" id="OEH92994.1"/>
    </source>
</evidence>
<evidence type="ECO:0000313" key="4">
    <source>
        <dbReference type="Proteomes" id="UP000095209"/>
    </source>
</evidence>
<comment type="caution">
    <text evidence="3">The sequence shown here is derived from an EMBL/GenBank/DDBJ whole genome shotgun (WGS) entry which is preliminary data.</text>
</comment>
<keyword evidence="2" id="KW-0732">Signal</keyword>
<dbReference type="InterPro" id="IPR036785">
    <property type="entry name" value="YkyA-like_sf"/>
</dbReference>
<dbReference type="Pfam" id="PF10368">
    <property type="entry name" value="YkyA"/>
    <property type="match status" value="1"/>
</dbReference>
<dbReference type="PROSITE" id="PS51257">
    <property type="entry name" value="PROKAR_LIPOPROTEIN"/>
    <property type="match status" value="1"/>
</dbReference>
<feature type="coiled-coil region" evidence="1">
    <location>
        <begin position="51"/>
        <end position="104"/>
    </location>
</feature>
<keyword evidence="1" id="KW-0175">Coiled coil</keyword>
<reference evidence="3 4" key="1">
    <citation type="submission" date="2016-08" db="EMBL/GenBank/DDBJ databases">
        <title>Genome of Bacillus solimangrovi GH2-4.</title>
        <authorList>
            <person name="Lim S."/>
            <person name="Kim B.-C."/>
        </authorList>
    </citation>
    <scope>NUCLEOTIDE SEQUENCE [LARGE SCALE GENOMIC DNA]</scope>
    <source>
        <strain evidence="3 4">GH2-4</strain>
    </source>
</reference>
<evidence type="ECO:0008006" key="5">
    <source>
        <dbReference type="Google" id="ProtNLM"/>
    </source>
</evidence>
<protein>
    <recommendedName>
        <fullName evidence="5">Cell-wall binding lipoprotein</fullName>
    </recommendedName>
</protein>
<keyword evidence="4" id="KW-1185">Reference proteome</keyword>
<organism evidence="3 4">
    <name type="scientific">Bacillus solimangrovi</name>
    <dbReference type="NCBI Taxonomy" id="1305675"/>
    <lineage>
        <taxon>Bacteria</taxon>
        <taxon>Bacillati</taxon>
        <taxon>Bacillota</taxon>
        <taxon>Bacilli</taxon>
        <taxon>Bacillales</taxon>
        <taxon>Bacillaceae</taxon>
        <taxon>Bacillus</taxon>
    </lineage>
</organism>
<evidence type="ECO:0000256" key="2">
    <source>
        <dbReference type="SAM" id="SignalP"/>
    </source>
</evidence>
<gene>
    <name evidence="3" type="ORF">BFG57_14115</name>
</gene>
<feature type="signal peptide" evidence="2">
    <location>
        <begin position="1"/>
        <end position="23"/>
    </location>
</feature>
<dbReference type="OrthoDB" id="2576511at2"/>